<dbReference type="Proteomes" id="UP000014500">
    <property type="component" value="Unassembled WGS sequence"/>
</dbReference>
<accession>T1INM4</accession>
<protein>
    <recommendedName>
        <fullName evidence="3">Alkylglycerone-phosphate synthase</fullName>
    </recommendedName>
</protein>
<reference evidence="2" key="1">
    <citation type="submission" date="2011-05" db="EMBL/GenBank/DDBJ databases">
        <authorList>
            <person name="Richards S.R."/>
            <person name="Qu J."/>
            <person name="Jiang H."/>
            <person name="Jhangiani S.N."/>
            <person name="Agravi P."/>
            <person name="Goodspeed R."/>
            <person name="Gross S."/>
            <person name="Mandapat C."/>
            <person name="Jackson L."/>
            <person name="Mathew T."/>
            <person name="Pu L."/>
            <person name="Thornton R."/>
            <person name="Saada N."/>
            <person name="Wilczek-Boney K.B."/>
            <person name="Lee S."/>
            <person name="Kovar C."/>
            <person name="Wu Y."/>
            <person name="Scherer S.E."/>
            <person name="Worley K.C."/>
            <person name="Muzny D.M."/>
            <person name="Gibbs R."/>
        </authorList>
    </citation>
    <scope>NUCLEOTIDE SEQUENCE</scope>
    <source>
        <strain evidence="2">Brora</strain>
    </source>
</reference>
<sequence>MMNEGIKNEEAEIYQHVNMNTTSESKLELVNIKPRSTIPKRRQDVLKWDGWGYKDSGFGVQEVPNSKTGGEAYFSGDSVLEFEDVRVDLPQAMANCGGSSQLAKIMKNRKMTLLIFDGKSTSVRWEQVARLRPKVDAIPVNQKVGTK</sequence>
<dbReference type="EMBL" id="JH431185">
    <property type="status" value="NOT_ANNOTATED_CDS"/>
    <property type="molecule type" value="Genomic_DNA"/>
</dbReference>
<evidence type="ECO:0000313" key="1">
    <source>
        <dbReference type="EnsemblMetazoa" id="SMAR002608-PA"/>
    </source>
</evidence>
<reference evidence="1" key="2">
    <citation type="submission" date="2015-02" db="UniProtKB">
        <authorList>
            <consortium name="EnsemblMetazoa"/>
        </authorList>
    </citation>
    <scope>IDENTIFICATION</scope>
</reference>
<evidence type="ECO:0008006" key="3">
    <source>
        <dbReference type="Google" id="ProtNLM"/>
    </source>
</evidence>
<organism evidence="1 2">
    <name type="scientific">Strigamia maritima</name>
    <name type="common">European centipede</name>
    <name type="synonym">Geophilus maritimus</name>
    <dbReference type="NCBI Taxonomy" id="126957"/>
    <lineage>
        <taxon>Eukaryota</taxon>
        <taxon>Metazoa</taxon>
        <taxon>Ecdysozoa</taxon>
        <taxon>Arthropoda</taxon>
        <taxon>Myriapoda</taxon>
        <taxon>Chilopoda</taxon>
        <taxon>Pleurostigmophora</taxon>
        <taxon>Geophilomorpha</taxon>
        <taxon>Linotaeniidae</taxon>
        <taxon>Strigamia</taxon>
    </lineage>
</organism>
<name>T1INM4_STRMM</name>
<evidence type="ECO:0000313" key="2">
    <source>
        <dbReference type="Proteomes" id="UP000014500"/>
    </source>
</evidence>
<keyword evidence="2" id="KW-1185">Reference proteome</keyword>
<dbReference type="Gene3D" id="3.30.43.10">
    <property type="entry name" value="Uridine Diphospho-n-acetylenolpyruvylglucosamine Reductase, domain 2"/>
    <property type="match status" value="1"/>
</dbReference>
<proteinExistence type="predicted"/>
<dbReference type="InterPro" id="IPR016167">
    <property type="entry name" value="FAD-bd_PCMH_sub1"/>
</dbReference>
<dbReference type="HOGENOM" id="CLU_1770393_0_0_1"/>
<dbReference type="EnsemblMetazoa" id="SMAR002608-RA">
    <property type="protein sequence ID" value="SMAR002608-PA"/>
    <property type="gene ID" value="SMAR002608"/>
</dbReference>
<dbReference type="AlphaFoldDB" id="T1INM4"/>